<evidence type="ECO:0000313" key="2">
    <source>
        <dbReference type="Proteomes" id="UP000310189"/>
    </source>
</evidence>
<protein>
    <submittedName>
        <fullName evidence="1">Uncharacterized protein</fullName>
    </submittedName>
</protein>
<keyword evidence="2" id="KW-1185">Reference proteome</keyword>
<dbReference type="InterPro" id="IPR019410">
    <property type="entry name" value="Methyltransf_16"/>
</dbReference>
<dbReference type="Gene3D" id="3.40.50.150">
    <property type="entry name" value="Vaccinia Virus protein VP39"/>
    <property type="match status" value="1"/>
</dbReference>
<accession>A0A4T0FSP7</accession>
<reference evidence="1 2" key="1">
    <citation type="submission" date="2019-03" db="EMBL/GenBank/DDBJ databases">
        <title>Sequencing 23 genomes of Wallemia ichthyophaga.</title>
        <authorList>
            <person name="Gostincar C."/>
        </authorList>
    </citation>
    <scope>NUCLEOTIDE SEQUENCE [LARGE SCALE GENOMIC DNA]</scope>
    <source>
        <strain evidence="1 2">EXF-5753</strain>
    </source>
</reference>
<dbReference type="Pfam" id="PF10294">
    <property type="entry name" value="Methyltransf_16"/>
    <property type="match status" value="1"/>
</dbReference>
<evidence type="ECO:0000313" key="1">
    <source>
        <dbReference type="EMBL" id="TIA90694.1"/>
    </source>
</evidence>
<sequence>MINYIHFIKYPRISNNRIIFSVYTANDLRTEPGTEPVSINLAILVHTRKIKPIRIDGAIQSNKVIELAMSHYGLLPSDSFTLLFYAKNSSIKPEIADVLHSPHPLPLQSLPIPSKDAVHSQQRSFTVNAKQLHILEHCSFDLDKKLWDSGLALSAELCSSLGSYINPSKPLNVLELGTDLDTAIPLLSKNIKRNAHLYENIQLRAEELSWGESSPVENAPYDVVIAADITYNTSSFSLLSKTLESIFNANPSTRLILAHKYRDQQEETFWEYTKELKLTSTHLKTVGRGRRGYETEIWEFKREQ</sequence>
<dbReference type="PANTHER" id="PTHR14614">
    <property type="entry name" value="HEPATOCELLULAR CARCINOMA-ASSOCIATED ANTIGEN"/>
    <property type="match status" value="1"/>
</dbReference>
<dbReference type="EMBL" id="SPNW01000017">
    <property type="protein sequence ID" value="TIA90694.1"/>
    <property type="molecule type" value="Genomic_DNA"/>
</dbReference>
<dbReference type="InterPro" id="IPR029063">
    <property type="entry name" value="SAM-dependent_MTases_sf"/>
</dbReference>
<comment type="caution">
    <text evidence="1">The sequence shown here is derived from an EMBL/GenBank/DDBJ whole genome shotgun (WGS) entry which is preliminary data.</text>
</comment>
<dbReference type="OrthoDB" id="3358565at2759"/>
<dbReference type="Proteomes" id="UP000310189">
    <property type="component" value="Unassembled WGS sequence"/>
</dbReference>
<gene>
    <name evidence="1" type="ORF">E3P99_01436</name>
</gene>
<dbReference type="AlphaFoldDB" id="A0A4T0FSP7"/>
<organism evidence="1 2">
    <name type="scientific">Wallemia hederae</name>
    <dbReference type="NCBI Taxonomy" id="1540922"/>
    <lineage>
        <taxon>Eukaryota</taxon>
        <taxon>Fungi</taxon>
        <taxon>Dikarya</taxon>
        <taxon>Basidiomycota</taxon>
        <taxon>Wallemiomycotina</taxon>
        <taxon>Wallemiomycetes</taxon>
        <taxon>Wallemiales</taxon>
        <taxon>Wallemiaceae</taxon>
        <taxon>Wallemia</taxon>
    </lineage>
</organism>
<proteinExistence type="predicted"/>
<dbReference type="GO" id="GO:0008757">
    <property type="term" value="F:S-adenosylmethionine-dependent methyltransferase activity"/>
    <property type="evidence" value="ECO:0007669"/>
    <property type="project" value="UniProtKB-ARBA"/>
</dbReference>
<name>A0A4T0FSP7_9BASI</name>